<dbReference type="VEuPathDB" id="PlasmoDB:Py17XNL_001400886"/>
<dbReference type="PRINTS" id="PR00507">
    <property type="entry name" value="N12N6MTFRASE"/>
</dbReference>
<feature type="domain" description="Methyltransferase small" evidence="5">
    <location>
        <begin position="47"/>
        <end position="140"/>
    </location>
</feature>
<dbReference type="Proteomes" id="UP000072874">
    <property type="component" value="Chromosome 14"/>
</dbReference>
<evidence type="ECO:0000259" key="5">
    <source>
        <dbReference type="Pfam" id="PF05175"/>
    </source>
</evidence>
<reference evidence="8 9" key="1">
    <citation type="journal article" date="2014" name="BMC Biol.">
        <title>A comprehensive evaluation of rodent malaria parasite genomes and gene expression.</title>
        <authorList>
            <person name="Otto T.D."/>
            <person name="Bohme U."/>
            <person name="Jackson A.P."/>
            <person name="Hunt M."/>
            <person name="Franke-Fayard B."/>
            <person name="Hoeijmakers W.A."/>
            <person name="Religa A.A."/>
            <person name="Robertson L."/>
            <person name="Sanders M."/>
            <person name="Ogun S.A."/>
            <person name="Cunningham D."/>
            <person name="Erhart A."/>
            <person name="Billker O."/>
            <person name="Khan S.M."/>
            <person name="Stunnenberg H.G."/>
            <person name="Langhorne J."/>
            <person name="Holder A.A."/>
            <person name="Waters A.P."/>
            <person name="Newbold C.I."/>
            <person name="Pain A."/>
            <person name="Berriman M."/>
            <person name="Janse C.J."/>
        </authorList>
    </citation>
    <scope>NUCLEOTIDE SEQUENCE [LARGE SCALE GENOMIC DNA]</scope>
    <source>
        <strain evidence="7 8">17X</strain>
        <strain evidence="6 9">YM</strain>
    </source>
</reference>
<evidence type="ECO:0000256" key="3">
    <source>
        <dbReference type="ARBA" id="ARBA00022679"/>
    </source>
</evidence>
<reference evidence="7" key="2">
    <citation type="submission" date="2014-05" db="EMBL/GenBank/DDBJ databases">
        <authorList>
            <person name="Aslett M.A."/>
            <person name="De Silva N."/>
        </authorList>
    </citation>
    <scope>NUCLEOTIDE SEQUENCE</scope>
    <source>
        <strain evidence="7">17X</strain>
    </source>
</reference>
<accession>A0A078KEH2</accession>
<dbReference type="GO" id="GO:0032259">
    <property type="term" value="P:methylation"/>
    <property type="evidence" value="ECO:0007669"/>
    <property type="project" value="UniProtKB-KW"/>
</dbReference>
<dbReference type="GO" id="GO:0008276">
    <property type="term" value="F:protein methyltransferase activity"/>
    <property type="evidence" value="ECO:0007669"/>
    <property type="project" value="TreeGrafter"/>
</dbReference>
<evidence type="ECO:0000313" key="8">
    <source>
        <dbReference type="Proteomes" id="UP000072874"/>
    </source>
</evidence>
<gene>
    <name evidence="7" type="ORF">PY17X_1403200</name>
    <name evidence="6" type="ORF">PYYM_1405200</name>
</gene>
<dbReference type="GeneID" id="3789449"/>
<dbReference type="InterPro" id="IPR004557">
    <property type="entry name" value="PrmC-related"/>
</dbReference>
<dbReference type="RefSeq" id="XP_724124.1">
    <property type="nucleotide sequence ID" value="XM_719031.1"/>
</dbReference>
<dbReference type="PROSITE" id="PS00092">
    <property type="entry name" value="N6_MTASE"/>
    <property type="match status" value="1"/>
</dbReference>
<dbReference type="PANTHER" id="PTHR45875:SF1">
    <property type="entry name" value="METHYLTRANSFERASE N6AMT1"/>
    <property type="match status" value="1"/>
</dbReference>
<dbReference type="VEuPathDB" id="PlasmoDB:PYYM_1405200"/>
<dbReference type="GO" id="GO:0008757">
    <property type="term" value="F:S-adenosylmethionine-dependent methyltransferase activity"/>
    <property type="evidence" value="ECO:0007669"/>
    <property type="project" value="TreeGrafter"/>
</dbReference>
<dbReference type="GO" id="GO:0003676">
    <property type="term" value="F:nucleic acid binding"/>
    <property type="evidence" value="ECO:0007669"/>
    <property type="project" value="InterPro"/>
</dbReference>
<evidence type="ECO:0000256" key="2">
    <source>
        <dbReference type="ARBA" id="ARBA00022603"/>
    </source>
</evidence>
<dbReference type="KEGG" id="pyo:PY17X_1403200"/>
<evidence type="ECO:0000256" key="4">
    <source>
        <dbReference type="ARBA" id="ARBA00022691"/>
    </source>
</evidence>
<dbReference type="Pfam" id="PF05175">
    <property type="entry name" value="MTS"/>
    <property type="match status" value="1"/>
</dbReference>
<dbReference type="InterPro" id="IPR007848">
    <property type="entry name" value="Small_mtfrase_dom"/>
</dbReference>
<dbReference type="NCBIfam" id="TIGR00537">
    <property type="entry name" value="hemK_rel_arch"/>
    <property type="match status" value="1"/>
</dbReference>
<name>A0A078KEH2_PLAYE</name>
<dbReference type="InterPro" id="IPR052190">
    <property type="entry name" value="Euk-Arch_PrmC-MTase"/>
</dbReference>
<dbReference type="GO" id="GO:0035657">
    <property type="term" value="C:eRF1 methyltransferase complex"/>
    <property type="evidence" value="ECO:0007669"/>
    <property type="project" value="TreeGrafter"/>
</dbReference>
<organism evidence="6 9">
    <name type="scientific">Plasmodium yoelii</name>
    <dbReference type="NCBI Taxonomy" id="5861"/>
    <lineage>
        <taxon>Eukaryota</taxon>
        <taxon>Sar</taxon>
        <taxon>Alveolata</taxon>
        <taxon>Apicomplexa</taxon>
        <taxon>Aconoidasida</taxon>
        <taxon>Haemosporida</taxon>
        <taxon>Plasmodiidae</taxon>
        <taxon>Plasmodium</taxon>
        <taxon>Plasmodium (Vinckeia)</taxon>
    </lineage>
</organism>
<sequence>MQYSSNGKINFDYIYNNKELKNKCYLPSSDTFVFAEALEDDAETISSNVNMVLEMGTGSGYLILFLYELLLKKNKRIDLLYCIDINKDACNCVQNAINLNGISNVEIINSDLFNNLRKCGQFDIILFNPPYVETEQDEMNKTDIVASYAGGKHGREVILKFLHTVYDHLSNNGILYLLLEKSNIPHEIMTSTLVSEKFYYTELKKKKTLNETIFIYRLRKKIQKEIL</sequence>
<protein>
    <submittedName>
        <fullName evidence="7">Methyltransferase, putative</fullName>
    </submittedName>
    <submittedName>
        <fullName evidence="6">Methyltransferase-like protein, putative</fullName>
    </submittedName>
</protein>
<dbReference type="OrthoDB" id="406152at2759"/>
<dbReference type="VEuPathDB" id="PlasmoDB:PY03902"/>
<dbReference type="VEuPathDB" id="PlasmoDB:PY17X_1403200"/>
<dbReference type="Proteomes" id="UP000072904">
    <property type="component" value="Chromosome 14"/>
</dbReference>
<dbReference type="AlphaFoldDB" id="A0A078KEH2"/>
<keyword evidence="4" id="KW-0949">S-adenosyl-L-methionine</keyword>
<evidence type="ECO:0000256" key="1">
    <source>
        <dbReference type="ARBA" id="ARBA00006149"/>
    </source>
</evidence>
<keyword evidence="2 6" id="KW-0489">Methyltransferase</keyword>
<dbReference type="CDD" id="cd02440">
    <property type="entry name" value="AdoMet_MTases"/>
    <property type="match status" value="1"/>
</dbReference>
<dbReference type="EMBL" id="LK934642">
    <property type="protein sequence ID" value="CDU20387.1"/>
    <property type="molecule type" value="Genomic_DNA"/>
</dbReference>
<dbReference type="SUPFAM" id="SSF53335">
    <property type="entry name" value="S-adenosyl-L-methionine-dependent methyltransferases"/>
    <property type="match status" value="1"/>
</dbReference>
<reference evidence="7" key="4">
    <citation type="submission" date="2019-05" db="EMBL/GenBank/DDBJ databases">
        <authorList>
            <consortium name="Pathogen Informatics"/>
        </authorList>
    </citation>
    <scope>NUCLEOTIDE SEQUENCE</scope>
    <source>
        <strain evidence="7">17X</strain>
    </source>
</reference>
<dbReference type="EMBL" id="LM993668">
    <property type="protein sequence ID" value="VTZ81347.1"/>
    <property type="molecule type" value="Genomic_DNA"/>
</dbReference>
<dbReference type="OMA" id="EWDDWME"/>
<reference evidence="6" key="3">
    <citation type="submission" date="2014-05" db="EMBL/GenBank/DDBJ databases">
        <authorList>
            <person name="Aslett A.Martin."/>
            <person name="De Silva Nishadi"/>
        </authorList>
    </citation>
    <scope>NUCLEOTIDE SEQUENCE</scope>
    <source>
        <strain evidence="6">YM</strain>
    </source>
</reference>
<dbReference type="InterPro" id="IPR002052">
    <property type="entry name" value="DNA_methylase_N6_adenine_CS"/>
</dbReference>
<proteinExistence type="inferred from homology"/>
<dbReference type="InterPro" id="IPR029063">
    <property type="entry name" value="SAM-dependent_MTases_sf"/>
</dbReference>
<comment type="similarity">
    <text evidence="1">Belongs to the eukaryotic/archaeal PrmC-related family.</text>
</comment>
<evidence type="ECO:0000313" key="6">
    <source>
        <dbReference type="EMBL" id="CDU20387.1"/>
    </source>
</evidence>
<dbReference type="PANTHER" id="PTHR45875">
    <property type="entry name" value="METHYLTRANSFERASE N6AMT1"/>
    <property type="match status" value="1"/>
</dbReference>
<evidence type="ECO:0000313" key="7">
    <source>
        <dbReference type="EMBL" id="VTZ81347.1"/>
    </source>
</evidence>
<keyword evidence="3 6" id="KW-0808">Transferase</keyword>
<evidence type="ECO:0000313" key="9">
    <source>
        <dbReference type="Proteomes" id="UP000072904"/>
    </source>
</evidence>
<dbReference type="Gene3D" id="3.40.50.150">
    <property type="entry name" value="Vaccinia Virus protein VP39"/>
    <property type="match status" value="1"/>
</dbReference>